<gene>
    <name evidence="3" type="ORF">ACFSHS_04380</name>
</gene>
<dbReference type="Proteomes" id="UP001597402">
    <property type="component" value="Unassembled WGS sequence"/>
</dbReference>
<feature type="transmembrane region" description="Helical" evidence="2">
    <location>
        <begin position="72"/>
        <end position="95"/>
    </location>
</feature>
<feature type="transmembrane region" description="Helical" evidence="2">
    <location>
        <begin position="48"/>
        <end position="66"/>
    </location>
</feature>
<keyword evidence="2" id="KW-0812">Transmembrane</keyword>
<keyword evidence="4" id="KW-1185">Reference proteome</keyword>
<organism evidence="3 4">
    <name type="scientific">Blastococcus deserti</name>
    <dbReference type="NCBI Taxonomy" id="2259033"/>
    <lineage>
        <taxon>Bacteria</taxon>
        <taxon>Bacillati</taxon>
        <taxon>Actinomycetota</taxon>
        <taxon>Actinomycetes</taxon>
        <taxon>Geodermatophilales</taxon>
        <taxon>Geodermatophilaceae</taxon>
        <taxon>Blastococcus</taxon>
    </lineage>
</organism>
<feature type="transmembrane region" description="Helical" evidence="2">
    <location>
        <begin position="155"/>
        <end position="175"/>
    </location>
</feature>
<accession>A0ABW4X6W2</accession>
<feature type="region of interest" description="Disordered" evidence="1">
    <location>
        <begin position="1"/>
        <end position="24"/>
    </location>
</feature>
<evidence type="ECO:0000256" key="1">
    <source>
        <dbReference type="SAM" id="MobiDB-lite"/>
    </source>
</evidence>
<evidence type="ECO:0000313" key="3">
    <source>
        <dbReference type="EMBL" id="MFD2090804.1"/>
    </source>
</evidence>
<evidence type="ECO:0000256" key="2">
    <source>
        <dbReference type="SAM" id="Phobius"/>
    </source>
</evidence>
<name>A0ABW4X6W2_9ACTN</name>
<comment type="caution">
    <text evidence="3">The sequence shown here is derived from an EMBL/GenBank/DDBJ whole genome shotgun (WGS) entry which is preliminary data.</text>
</comment>
<evidence type="ECO:0000313" key="4">
    <source>
        <dbReference type="Proteomes" id="UP001597402"/>
    </source>
</evidence>
<feature type="transmembrane region" description="Helical" evidence="2">
    <location>
        <begin position="124"/>
        <end position="149"/>
    </location>
</feature>
<reference evidence="4" key="1">
    <citation type="journal article" date="2019" name="Int. J. Syst. Evol. Microbiol.">
        <title>The Global Catalogue of Microorganisms (GCM) 10K type strain sequencing project: providing services to taxonomists for standard genome sequencing and annotation.</title>
        <authorList>
            <consortium name="The Broad Institute Genomics Platform"/>
            <consortium name="The Broad Institute Genome Sequencing Center for Infectious Disease"/>
            <person name="Wu L."/>
            <person name="Ma J."/>
        </authorList>
    </citation>
    <scope>NUCLEOTIDE SEQUENCE [LARGE SCALE GENOMIC DNA]</scope>
    <source>
        <strain evidence="4">JCM 3338</strain>
    </source>
</reference>
<keyword evidence="2" id="KW-0472">Membrane</keyword>
<dbReference type="RefSeq" id="WP_376872245.1">
    <property type="nucleotide sequence ID" value="NZ_JBHUHP010000003.1"/>
</dbReference>
<feature type="transmembrane region" description="Helical" evidence="2">
    <location>
        <begin position="227"/>
        <end position="251"/>
    </location>
</feature>
<feature type="transmembrane region" description="Helical" evidence="2">
    <location>
        <begin position="187"/>
        <end position="207"/>
    </location>
</feature>
<proteinExistence type="predicted"/>
<dbReference type="EMBL" id="JBHUHP010000003">
    <property type="protein sequence ID" value="MFD2090804.1"/>
    <property type="molecule type" value="Genomic_DNA"/>
</dbReference>
<sequence length="258" mass="25381">MSTTVTTTSPTTAASPAAGTTARRTGPSFARLTALEIGKSLSTRSGKAVAGLAVLVGPLGVVLGTVTSESGVPGVVVLGIMGMLIALVLLALGVLSTAGEWTHKSVQTTYLLVPRRVRVLAAKALAMALLGLVLATVGVGLAAGALAAFTPDVDWTAVGQAVTAGIASGAAFAVIGAGIGAAVGNSAAAMTGTYLTILGVLPVVYSVRPEIAEKLDPASAIVTLAQHGAATTPILVIAGWVVVSTIAGILVTRRRAVA</sequence>
<keyword evidence="2" id="KW-1133">Transmembrane helix</keyword>
<protein>
    <submittedName>
        <fullName evidence="3">ABC transporter permease subunit</fullName>
    </submittedName>
</protein>